<reference evidence="2" key="1">
    <citation type="submission" date="2020-02" db="EMBL/GenBank/DDBJ databases">
        <authorList>
            <person name="Meier V. D."/>
        </authorList>
    </citation>
    <scope>NUCLEOTIDE SEQUENCE</scope>
    <source>
        <strain evidence="2">AVDCRST_MAG83</strain>
    </source>
</reference>
<dbReference type="EMBL" id="CADCTE010000058">
    <property type="protein sequence ID" value="CAA9226738.1"/>
    <property type="molecule type" value="Genomic_DNA"/>
</dbReference>
<accession>A0A6J4HLE4</accession>
<gene>
    <name evidence="2" type="ORF">AVDCRST_MAG83-798</name>
</gene>
<feature type="region of interest" description="Disordered" evidence="1">
    <location>
        <begin position="47"/>
        <end position="76"/>
    </location>
</feature>
<sequence length="212" mass="21682">MRPARPDATSTPQNDGRAGNIGPGRRYWLRQSLSGADVVVAGCGWRCQPPTTSGAATADRRTPKRPADHKTTGAPEISGSDVAIGYGSRFQGAAAVIAGCGWRRHPPTPWGAATDDRRTPKRPADQETTGAAEISGSGVAFGCGRCLQGAADAGSGPIGSGGGRPARWHRQRIRSAGLPRSGRTPRAAPPAPGRQRGRGGPGPVRANAGDAA</sequence>
<feature type="compositionally biased region" description="Basic and acidic residues" evidence="1">
    <location>
        <begin position="58"/>
        <end position="71"/>
    </location>
</feature>
<protein>
    <submittedName>
        <fullName evidence="2">Uncharacterized protein</fullName>
    </submittedName>
</protein>
<name>A0A6J4HLE4_9MICC</name>
<dbReference type="AlphaFoldDB" id="A0A6J4HLE4"/>
<evidence type="ECO:0000313" key="2">
    <source>
        <dbReference type="EMBL" id="CAA9226738.1"/>
    </source>
</evidence>
<feature type="compositionally biased region" description="Low complexity" evidence="1">
    <location>
        <begin position="203"/>
        <end position="212"/>
    </location>
</feature>
<evidence type="ECO:0000256" key="1">
    <source>
        <dbReference type="SAM" id="MobiDB-lite"/>
    </source>
</evidence>
<feature type="region of interest" description="Disordered" evidence="1">
    <location>
        <begin position="151"/>
        <end position="212"/>
    </location>
</feature>
<proteinExistence type="predicted"/>
<feature type="region of interest" description="Disordered" evidence="1">
    <location>
        <begin position="1"/>
        <end position="24"/>
    </location>
</feature>
<feature type="region of interest" description="Disordered" evidence="1">
    <location>
        <begin position="103"/>
        <end position="133"/>
    </location>
</feature>
<organism evidence="2">
    <name type="scientific">uncultured Arthrobacter sp</name>
    <dbReference type="NCBI Taxonomy" id="114050"/>
    <lineage>
        <taxon>Bacteria</taxon>
        <taxon>Bacillati</taxon>
        <taxon>Actinomycetota</taxon>
        <taxon>Actinomycetes</taxon>
        <taxon>Micrococcales</taxon>
        <taxon>Micrococcaceae</taxon>
        <taxon>Arthrobacter</taxon>
        <taxon>environmental samples</taxon>
    </lineage>
</organism>
<feature type="compositionally biased region" description="Basic and acidic residues" evidence="1">
    <location>
        <begin position="114"/>
        <end position="125"/>
    </location>
</feature>